<dbReference type="EMBL" id="LVYI01000011">
    <property type="protein sequence ID" value="OAP55374.1"/>
    <property type="molecule type" value="Genomic_DNA"/>
</dbReference>
<protein>
    <submittedName>
        <fullName evidence="2">Uncharacterized protein</fullName>
    </submittedName>
</protein>
<feature type="region of interest" description="Disordered" evidence="1">
    <location>
        <begin position="101"/>
        <end position="126"/>
    </location>
</feature>
<evidence type="ECO:0000313" key="2">
    <source>
        <dbReference type="EMBL" id="OAP55374.1"/>
    </source>
</evidence>
<dbReference type="GeneID" id="30014515"/>
<name>A0A178Z6H5_9EURO</name>
<evidence type="ECO:0000313" key="3">
    <source>
        <dbReference type="Proteomes" id="UP000078343"/>
    </source>
</evidence>
<proteinExistence type="predicted"/>
<evidence type="ECO:0000256" key="1">
    <source>
        <dbReference type="SAM" id="MobiDB-lite"/>
    </source>
</evidence>
<reference evidence="2 3" key="1">
    <citation type="submission" date="2016-04" db="EMBL/GenBank/DDBJ databases">
        <title>Draft genome of Fonsecaea erecta CBS 125763.</title>
        <authorList>
            <person name="Weiss V.A."/>
            <person name="Vicente V.A."/>
            <person name="Raittz R.T."/>
            <person name="Moreno L.F."/>
            <person name="De Souza E.M."/>
            <person name="Pedrosa F.O."/>
            <person name="Steffens M.B."/>
            <person name="Faoro H."/>
            <person name="Tadra-Sfeir M.Z."/>
            <person name="Najafzadeh M.J."/>
            <person name="Felipe M.S."/>
            <person name="Teixeira M."/>
            <person name="Sun J."/>
            <person name="Xi L."/>
            <person name="Gomes R."/>
            <person name="De Azevedo C.M."/>
            <person name="Salgado C.G."/>
            <person name="Da Silva M.B."/>
            <person name="Nascimento M.F."/>
            <person name="Queiroz-Telles F."/>
            <person name="Attili D.S."/>
            <person name="Gorbushina A."/>
        </authorList>
    </citation>
    <scope>NUCLEOTIDE SEQUENCE [LARGE SCALE GENOMIC DNA]</scope>
    <source>
        <strain evidence="2 3">CBS 125763</strain>
    </source>
</reference>
<dbReference type="RefSeq" id="XP_018688741.1">
    <property type="nucleotide sequence ID" value="XM_018841853.1"/>
</dbReference>
<feature type="compositionally biased region" description="Low complexity" evidence="1">
    <location>
        <begin position="52"/>
        <end position="65"/>
    </location>
</feature>
<feature type="region of interest" description="Disordered" evidence="1">
    <location>
        <begin position="38"/>
        <end position="67"/>
    </location>
</feature>
<sequence length="126" mass="13350">MCVLTPGLCDRLQRASLGPAPTLAEDQEVLTYMVPELTMPPRSNTYESLRKSSSSPETNNSNNISRAAGSVVVVGEGKQAMVQVEGEEAIVDEVVVVVREEEVDEGTGTGTVAGEVEEAEGKVEVN</sequence>
<dbReference type="AlphaFoldDB" id="A0A178Z6H5"/>
<accession>A0A178Z6H5</accession>
<keyword evidence="3" id="KW-1185">Reference proteome</keyword>
<organism evidence="2 3">
    <name type="scientific">Fonsecaea erecta</name>
    <dbReference type="NCBI Taxonomy" id="1367422"/>
    <lineage>
        <taxon>Eukaryota</taxon>
        <taxon>Fungi</taxon>
        <taxon>Dikarya</taxon>
        <taxon>Ascomycota</taxon>
        <taxon>Pezizomycotina</taxon>
        <taxon>Eurotiomycetes</taxon>
        <taxon>Chaetothyriomycetidae</taxon>
        <taxon>Chaetothyriales</taxon>
        <taxon>Herpotrichiellaceae</taxon>
        <taxon>Fonsecaea</taxon>
    </lineage>
</organism>
<comment type="caution">
    <text evidence="2">The sequence shown here is derived from an EMBL/GenBank/DDBJ whole genome shotgun (WGS) entry which is preliminary data.</text>
</comment>
<gene>
    <name evidence="2" type="ORF">AYL99_10347</name>
</gene>
<dbReference type="Proteomes" id="UP000078343">
    <property type="component" value="Unassembled WGS sequence"/>
</dbReference>